<proteinExistence type="predicted"/>
<comment type="caution">
    <text evidence="1">The sequence shown here is derived from an EMBL/GenBank/DDBJ whole genome shotgun (WGS) entry which is preliminary data.</text>
</comment>
<dbReference type="Gene3D" id="1.10.8.650">
    <property type="entry name" value="Uncharacterised protein PF13642 yp_926445, C-terminal domain"/>
    <property type="match status" value="1"/>
</dbReference>
<organism evidence="1 2">
    <name type="scientific">Shewanella canadensis</name>
    <dbReference type="NCBI Taxonomy" id="271096"/>
    <lineage>
        <taxon>Bacteria</taxon>
        <taxon>Pseudomonadati</taxon>
        <taxon>Pseudomonadota</taxon>
        <taxon>Gammaproteobacteria</taxon>
        <taxon>Alteromonadales</taxon>
        <taxon>Shewanellaceae</taxon>
        <taxon>Shewanella</taxon>
    </lineage>
</organism>
<evidence type="ECO:0000313" key="2">
    <source>
        <dbReference type="Proteomes" id="UP000267448"/>
    </source>
</evidence>
<dbReference type="OrthoDB" id="5917977at2"/>
<name>A0A3S0L3B0_9GAMM</name>
<dbReference type="AlphaFoldDB" id="A0A3S0L3B0"/>
<dbReference type="Gene3D" id="2.40.10.320">
    <property type="entry name" value="Uncharacterised protein PF13642 yp_926445, N-terminal domain"/>
    <property type="match status" value="1"/>
</dbReference>
<dbReference type="Pfam" id="PF13642">
    <property type="entry name" value="DUF4144"/>
    <property type="match status" value="1"/>
</dbReference>
<dbReference type="RefSeq" id="WP_126519269.1">
    <property type="nucleotide sequence ID" value="NZ_RXNU01000002.1"/>
</dbReference>
<dbReference type="Proteomes" id="UP000267448">
    <property type="component" value="Unassembled WGS sequence"/>
</dbReference>
<protein>
    <submittedName>
        <fullName evidence="1">Uncharacterized protein</fullName>
    </submittedName>
</protein>
<keyword evidence="2" id="KW-1185">Reference proteome</keyword>
<accession>A0A3S0L3B0</accession>
<sequence>MNHDENRHIQWPAILIQEEQAELVYLASEQEWRLEEQNHIEEMSRLLDASGVTYNLSLAQRAQLKPDTRLSWQVSDEPLCLPQVLALVRVHASVSGHCCTAKLGAETMEQVFEIMKYIEEN</sequence>
<dbReference type="InterPro" id="IPR025284">
    <property type="entry name" value="DUF4144"/>
</dbReference>
<reference evidence="1 2" key="1">
    <citation type="submission" date="2018-12" db="EMBL/GenBank/DDBJ databases">
        <authorList>
            <person name="Yu L."/>
        </authorList>
    </citation>
    <scope>NUCLEOTIDE SEQUENCE [LARGE SCALE GENOMIC DNA]</scope>
    <source>
        <strain evidence="1 2">HAW-EB2</strain>
    </source>
</reference>
<dbReference type="EMBL" id="RXNU01000002">
    <property type="protein sequence ID" value="RTR40201.1"/>
    <property type="molecule type" value="Genomic_DNA"/>
</dbReference>
<evidence type="ECO:0000313" key="1">
    <source>
        <dbReference type="EMBL" id="RTR40201.1"/>
    </source>
</evidence>
<gene>
    <name evidence="1" type="ORF">EKG38_05645</name>
</gene>